<dbReference type="RefSeq" id="WP_157460716.1">
    <property type="nucleotide sequence ID" value="NZ_WQLB01000032.1"/>
</dbReference>
<organism evidence="2 3">
    <name type="scientific">Deinococcus arboris</name>
    <dbReference type="NCBI Taxonomy" id="2682977"/>
    <lineage>
        <taxon>Bacteria</taxon>
        <taxon>Thermotogati</taxon>
        <taxon>Deinococcota</taxon>
        <taxon>Deinococci</taxon>
        <taxon>Deinococcales</taxon>
        <taxon>Deinococcaceae</taxon>
        <taxon>Deinococcus</taxon>
    </lineage>
</organism>
<dbReference type="Proteomes" id="UP000483286">
    <property type="component" value="Unassembled WGS sequence"/>
</dbReference>
<dbReference type="EMBL" id="WQLB01000032">
    <property type="protein sequence ID" value="MVN88656.1"/>
    <property type="molecule type" value="Genomic_DNA"/>
</dbReference>
<dbReference type="InterPro" id="IPR004027">
    <property type="entry name" value="SEC_C_motif"/>
</dbReference>
<evidence type="ECO:0000313" key="3">
    <source>
        <dbReference type="Proteomes" id="UP000483286"/>
    </source>
</evidence>
<dbReference type="InterPro" id="IPR048469">
    <property type="entry name" value="YchJ-like_M"/>
</dbReference>
<evidence type="ECO:0000313" key="2">
    <source>
        <dbReference type="EMBL" id="MVN88656.1"/>
    </source>
</evidence>
<dbReference type="Pfam" id="PF17775">
    <property type="entry name" value="YchJ_M-like"/>
    <property type="match status" value="1"/>
</dbReference>
<protein>
    <recommendedName>
        <fullName evidence="1">YchJ-like middle NTF2-like domain-containing protein</fullName>
    </recommendedName>
</protein>
<sequence length="126" mass="14085">MALAYPPFKSCPCGSGRSYAHCCSPLHAGAPAPSPEALMRSRYSAYALGDAAYVLRTWHPDTRPDTLNLQGGTRYVGLRVHSAQGNEVDFTAQLKLEGGERYSFRERSLFRQDGEQWLYLREVEEA</sequence>
<proteinExistence type="predicted"/>
<evidence type="ECO:0000259" key="1">
    <source>
        <dbReference type="Pfam" id="PF17775"/>
    </source>
</evidence>
<accession>A0A7C9LQL5</accession>
<dbReference type="AlphaFoldDB" id="A0A7C9LQL5"/>
<gene>
    <name evidence="2" type="ORF">GO986_18120</name>
</gene>
<feature type="domain" description="YchJ-like middle NTF2-like" evidence="1">
    <location>
        <begin position="34"/>
        <end position="120"/>
    </location>
</feature>
<dbReference type="PANTHER" id="PTHR33747:SF1">
    <property type="entry name" value="ADENYLATE CYCLASE-ASSOCIATED CAP C-TERMINAL DOMAIN-CONTAINING PROTEIN"/>
    <property type="match status" value="1"/>
</dbReference>
<dbReference type="PANTHER" id="PTHR33747">
    <property type="entry name" value="UPF0225 PROTEIN SCO1677"/>
    <property type="match status" value="1"/>
</dbReference>
<keyword evidence="3" id="KW-1185">Reference proteome</keyword>
<dbReference type="Gene3D" id="3.10.450.50">
    <property type="match status" value="1"/>
</dbReference>
<dbReference type="Pfam" id="PF02810">
    <property type="entry name" value="SEC-C"/>
    <property type="match status" value="1"/>
</dbReference>
<comment type="caution">
    <text evidence="2">The sequence shown here is derived from an EMBL/GenBank/DDBJ whole genome shotgun (WGS) entry which is preliminary data.</text>
</comment>
<name>A0A7C9LQL5_9DEIO</name>
<reference evidence="2 3" key="1">
    <citation type="submission" date="2019-12" db="EMBL/GenBank/DDBJ databases">
        <title>Deinococcus sp. HMF7620 Genome sequencing and assembly.</title>
        <authorList>
            <person name="Kang H."/>
            <person name="Kim H."/>
            <person name="Joh K."/>
        </authorList>
    </citation>
    <scope>NUCLEOTIDE SEQUENCE [LARGE SCALE GENOMIC DNA]</scope>
    <source>
        <strain evidence="2 3">HMF7620</strain>
    </source>
</reference>
<dbReference type="InterPro" id="IPR032710">
    <property type="entry name" value="NTF2-like_dom_sf"/>
</dbReference>
<dbReference type="SUPFAM" id="SSF54427">
    <property type="entry name" value="NTF2-like"/>
    <property type="match status" value="1"/>
</dbReference>